<dbReference type="GO" id="GO:0016887">
    <property type="term" value="F:ATP hydrolysis activity"/>
    <property type="evidence" value="ECO:0007669"/>
    <property type="project" value="UniProtKB-UniRule"/>
</dbReference>
<dbReference type="InterPro" id="IPR033756">
    <property type="entry name" value="YlxH/NBP35"/>
</dbReference>
<dbReference type="GO" id="GO:0051539">
    <property type="term" value="F:4 iron, 4 sulfur cluster binding"/>
    <property type="evidence" value="ECO:0007669"/>
    <property type="project" value="TreeGrafter"/>
</dbReference>
<dbReference type="InterPro" id="IPR000808">
    <property type="entry name" value="Mrp-like_CS"/>
</dbReference>
<evidence type="ECO:0000256" key="1">
    <source>
        <dbReference type="ARBA" id="ARBA00022723"/>
    </source>
</evidence>
<gene>
    <name evidence="7" type="ORF">FJZ47_25775</name>
</gene>
<comment type="caution">
    <text evidence="7">The sequence shown here is derived from an EMBL/GenBank/DDBJ whole genome shotgun (WGS) entry which is preliminary data.</text>
</comment>
<dbReference type="CDD" id="cd02037">
    <property type="entry name" value="Mrp_NBP35"/>
    <property type="match status" value="1"/>
</dbReference>
<keyword evidence="3 6" id="KW-0067">ATP-binding</keyword>
<dbReference type="PROSITE" id="PS01215">
    <property type="entry name" value="MRP"/>
    <property type="match status" value="1"/>
</dbReference>
<dbReference type="InterPro" id="IPR027417">
    <property type="entry name" value="P-loop_NTPase"/>
</dbReference>
<evidence type="ECO:0000256" key="2">
    <source>
        <dbReference type="ARBA" id="ARBA00022741"/>
    </source>
</evidence>
<keyword evidence="1 6" id="KW-0479">Metal-binding</keyword>
<comment type="subunit">
    <text evidence="6">Homodimer.</text>
</comment>
<dbReference type="FunFam" id="3.40.50.300:FF:001278">
    <property type="entry name" value="Iron-sulfur cluster carrier protein"/>
    <property type="match status" value="1"/>
</dbReference>
<keyword evidence="5 6" id="KW-0411">Iron-sulfur</keyword>
<accession>A0A938B797</accession>
<dbReference type="Proteomes" id="UP000712673">
    <property type="component" value="Unassembled WGS sequence"/>
</dbReference>
<dbReference type="InterPro" id="IPR019591">
    <property type="entry name" value="Mrp/NBP35_ATP-bd"/>
</dbReference>
<evidence type="ECO:0000256" key="6">
    <source>
        <dbReference type="HAMAP-Rule" id="MF_02040"/>
    </source>
</evidence>
<evidence type="ECO:0000256" key="5">
    <source>
        <dbReference type="ARBA" id="ARBA00023014"/>
    </source>
</evidence>
<protein>
    <recommendedName>
        <fullName evidence="6">Iron-sulfur cluster carrier protein</fullName>
    </recommendedName>
</protein>
<keyword evidence="4 6" id="KW-0408">Iron</keyword>
<dbReference type="EMBL" id="VGLS01001242">
    <property type="protein sequence ID" value="MBM3227190.1"/>
    <property type="molecule type" value="Genomic_DNA"/>
</dbReference>
<dbReference type="PANTHER" id="PTHR42961">
    <property type="entry name" value="IRON-SULFUR PROTEIN NUBPL"/>
    <property type="match status" value="1"/>
</dbReference>
<dbReference type="Gene3D" id="3.40.50.300">
    <property type="entry name" value="P-loop containing nucleotide triphosphate hydrolases"/>
    <property type="match status" value="1"/>
</dbReference>
<dbReference type="GO" id="GO:0140663">
    <property type="term" value="F:ATP-dependent FeS chaperone activity"/>
    <property type="evidence" value="ECO:0007669"/>
    <property type="project" value="InterPro"/>
</dbReference>
<dbReference type="Pfam" id="PF10609">
    <property type="entry name" value="ParA"/>
    <property type="match status" value="1"/>
</dbReference>
<evidence type="ECO:0000313" key="8">
    <source>
        <dbReference type="Proteomes" id="UP000712673"/>
    </source>
</evidence>
<comment type="function">
    <text evidence="6">Binds and transfers iron-sulfur (Fe-S) clusters to target apoproteins. Can hydrolyze ATP.</text>
</comment>
<dbReference type="SUPFAM" id="SSF52540">
    <property type="entry name" value="P-loop containing nucleoside triphosphate hydrolases"/>
    <property type="match status" value="1"/>
</dbReference>
<keyword evidence="2 6" id="KW-0547">Nucleotide-binding</keyword>
<comment type="similarity">
    <text evidence="6">Belongs to the Mrp/NBP35 ATP-binding proteins family.</text>
</comment>
<dbReference type="PANTHER" id="PTHR42961:SF2">
    <property type="entry name" value="IRON-SULFUR PROTEIN NUBPL"/>
    <property type="match status" value="1"/>
</dbReference>
<keyword evidence="6" id="KW-0378">Hydrolase</keyword>
<dbReference type="InterPro" id="IPR044304">
    <property type="entry name" value="NUBPL-like"/>
</dbReference>
<dbReference type="GO" id="GO:0046872">
    <property type="term" value="F:metal ion binding"/>
    <property type="evidence" value="ECO:0007669"/>
    <property type="project" value="UniProtKB-KW"/>
</dbReference>
<organism evidence="7 8">
    <name type="scientific">Tectimicrobiota bacterium</name>
    <dbReference type="NCBI Taxonomy" id="2528274"/>
    <lineage>
        <taxon>Bacteria</taxon>
        <taxon>Pseudomonadati</taxon>
        <taxon>Nitrospinota/Tectimicrobiota group</taxon>
        <taxon>Candidatus Tectimicrobiota</taxon>
    </lineage>
</organism>
<reference evidence="7" key="1">
    <citation type="submission" date="2019-03" db="EMBL/GenBank/DDBJ databases">
        <title>Lake Tanganyika Metagenome-Assembled Genomes (MAGs).</title>
        <authorList>
            <person name="Tran P."/>
        </authorList>
    </citation>
    <scope>NUCLEOTIDE SEQUENCE</scope>
    <source>
        <strain evidence="7">K_DeepCast_65m_m2_066</strain>
    </source>
</reference>
<name>A0A938B797_UNCTE</name>
<feature type="binding site" evidence="6">
    <location>
        <begin position="17"/>
        <end position="24"/>
    </location>
    <ligand>
        <name>ATP</name>
        <dbReference type="ChEBI" id="CHEBI:30616"/>
    </ligand>
</feature>
<dbReference type="GO" id="GO:0005524">
    <property type="term" value="F:ATP binding"/>
    <property type="evidence" value="ECO:0007669"/>
    <property type="project" value="UniProtKB-UniRule"/>
</dbReference>
<dbReference type="AlphaFoldDB" id="A0A938B797"/>
<evidence type="ECO:0000256" key="3">
    <source>
        <dbReference type="ARBA" id="ARBA00022840"/>
    </source>
</evidence>
<dbReference type="HAMAP" id="MF_02040">
    <property type="entry name" value="Mrp_NBP35"/>
    <property type="match status" value="1"/>
</dbReference>
<evidence type="ECO:0000256" key="4">
    <source>
        <dbReference type="ARBA" id="ARBA00023004"/>
    </source>
</evidence>
<dbReference type="GO" id="GO:0016226">
    <property type="term" value="P:iron-sulfur cluster assembly"/>
    <property type="evidence" value="ECO:0007669"/>
    <property type="project" value="InterPro"/>
</dbReference>
<sequence>MEAQQPISQHVLAIASGKGGVGKSTIAVNLAITLAHTGASVGLLDADIHGPNIPRMMGIRGQPQRGPDGSMLPLEQYGVKLMSVGFLATGSKPVIWRGPLIGKLIKQFLTQVAWGPLDYLVVDLPPGTGDAQLTLCQSVPLTGGIIVSTPQDVALEDALRGLEMFRTMQVPILGLVENMSYFLCPHCNVRTDIFDHGGAQRAAAEYQVPFLGAMPLDPRIRHGGDCGQPIVVAEPESAHAASFRAMVTQLLAQIAIDPTAQRTRALVIDQA</sequence>
<proteinExistence type="inferred from homology"/>
<evidence type="ECO:0000313" key="7">
    <source>
        <dbReference type="EMBL" id="MBM3227190.1"/>
    </source>
</evidence>